<keyword evidence="1" id="KW-0472">Membrane</keyword>
<dbReference type="AlphaFoldDB" id="A0A0R1YUJ4"/>
<accession>A0A0R1YUJ4</accession>
<evidence type="ECO:0000256" key="1">
    <source>
        <dbReference type="SAM" id="Phobius"/>
    </source>
</evidence>
<reference evidence="2 3" key="1">
    <citation type="journal article" date="2015" name="Genome Announc.">
        <title>Expanding the biotechnology potential of lactobacilli through comparative genomics of 213 strains and associated genera.</title>
        <authorList>
            <person name="Sun Z."/>
            <person name="Harris H.M."/>
            <person name="McCann A."/>
            <person name="Guo C."/>
            <person name="Argimon S."/>
            <person name="Zhang W."/>
            <person name="Yang X."/>
            <person name="Jeffery I.B."/>
            <person name="Cooney J.C."/>
            <person name="Kagawa T.F."/>
            <person name="Liu W."/>
            <person name="Song Y."/>
            <person name="Salvetti E."/>
            <person name="Wrobel A."/>
            <person name="Rasinkangas P."/>
            <person name="Parkhill J."/>
            <person name="Rea M.C."/>
            <person name="O'Sullivan O."/>
            <person name="Ritari J."/>
            <person name="Douillard F.P."/>
            <person name="Paul Ross R."/>
            <person name="Yang R."/>
            <person name="Briner A.E."/>
            <person name="Felis G.E."/>
            <person name="de Vos W.M."/>
            <person name="Barrangou R."/>
            <person name="Klaenhammer T.R."/>
            <person name="Caufield P.W."/>
            <person name="Cui Y."/>
            <person name="Zhang H."/>
            <person name="O'Toole P.W."/>
        </authorList>
    </citation>
    <scope>NUCLEOTIDE SEQUENCE [LARGE SCALE GENOMIC DNA]</scope>
    <source>
        <strain evidence="2 3">DSM 5707</strain>
    </source>
</reference>
<dbReference type="Proteomes" id="UP000051957">
    <property type="component" value="Unassembled WGS sequence"/>
</dbReference>
<evidence type="ECO:0000313" key="2">
    <source>
        <dbReference type="EMBL" id="KRM45818.1"/>
    </source>
</evidence>
<keyword evidence="1" id="KW-0812">Transmembrane</keyword>
<feature type="transmembrane region" description="Helical" evidence="1">
    <location>
        <begin position="23"/>
        <end position="41"/>
    </location>
</feature>
<protein>
    <submittedName>
        <fullName evidence="2">Uncharacterized protein</fullName>
    </submittedName>
</protein>
<proteinExistence type="predicted"/>
<keyword evidence="1" id="KW-1133">Transmembrane helix</keyword>
<dbReference type="EMBL" id="AZGK01000013">
    <property type="protein sequence ID" value="KRM45818.1"/>
    <property type="molecule type" value="Genomic_DNA"/>
</dbReference>
<evidence type="ECO:0000313" key="3">
    <source>
        <dbReference type="Proteomes" id="UP000051957"/>
    </source>
</evidence>
<name>A0A0R1YUJ4_9LACO</name>
<sequence>MALKALLFDWLYLGLHFKAAENGAPSIAMVALTAFLGNTVINKPKMSIKETTV</sequence>
<comment type="caution">
    <text evidence="2">The sequence shown here is derived from an EMBL/GenBank/DDBJ whole genome shotgun (WGS) entry which is preliminary data.</text>
</comment>
<gene>
    <name evidence="2" type="ORF">FC51_GL000732</name>
</gene>
<organism evidence="2 3">
    <name type="scientific">Lentilactobacillus parabuchneri DSM 5707 = NBRC 107865</name>
    <dbReference type="NCBI Taxonomy" id="1423784"/>
    <lineage>
        <taxon>Bacteria</taxon>
        <taxon>Bacillati</taxon>
        <taxon>Bacillota</taxon>
        <taxon>Bacilli</taxon>
        <taxon>Lactobacillales</taxon>
        <taxon>Lactobacillaceae</taxon>
        <taxon>Lentilactobacillus</taxon>
    </lineage>
</organism>